<reference evidence="2" key="1">
    <citation type="submission" date="2020-02" db="EMBL/GenBank/DDBJ databases">
        <authorList>
            <person name="Meier V. D."/>
        </authorList>
    </citation>
    <scope>NUCLEOTIDE SEQUENCE</scope>
    <source>
        <strain evidence="2">AVDCRST_MAG93</strain>
    </source>
</reference>
<feature type="non-terminal residue" evidence="2">
    <location>
        <position position="1"/>
    </location>
</feature>
<evidence type="ECO:0000256" key="1">
    <source>
        <dbReference type="SAM" id="MobiDB-lite"/>
    </source>
</evidence>
<name>A0A6J4N6N2_9CHLR</name>
<organism evidence="2">
    <name type="scientific">uncultured Chloroflexia bacterium</name>
    <dbReference type="NCBI Taxonomy" id="1672391"/>
    <lineage>
        <taxon>Bacteria</taxon>
        <taxon>Bacillati</taxon>
        <taxon>Chloroflexota</taxon>
        <taxon>Chloroflexia</taxon>
        <taxon>environmental samples</taxon>
    </lineage>
</organism>
<dbReference type="EMBL" id="CADCTR010003039">
    <property type="protein sequence ID" value="CAA9379373.1"/>
    <property type="molecule type" value="Genomic_DNA"/>
</dbReference>
<feature type="compositionally biased region" description="Basic and acidic residues" evidence="1">
    <location>
        <begin position="18"/>
        <end position="30"/>
    </location>
</feature>
<accession>A0A6J4N6N2</accession>
<dbReference type="AlphaFoldDB" id="A0A6J4N6N2"/>
<sequence length="57" mass="6596">RLRAYHDRNPGAGNCTLSHDRQREAADIGRAHRVTRKRRAPHAARHRGSVRRHNQPV</sequence>
<feature type="region of interest" description="Disordered" evidence="1">
    <location>
        <begin position="1"/>
        <end position="57"/>
    </location>
</feature>
<protein>
    <submittedName>
        <fullName evidence="2">Uncharacterized protein</fullName>
    </submittedName>
</protein>
<feature type="compositionally biased region" description="Basic residues" evidence="1">
    <location>
        <begin position="31"/>
        <end position="57"/>
    </location>
</feature>
<proteinExistence type="predicted"/>
<feature type="non-terminal residue" evidence="2">
    <location>
        <position position="57"/>
    </location>
</feature>
<gene>
    <name evidence="2" type="ORF">AVDCRST_MAG93-9062</name>
</gene>
<evidence type="ECO:0000313" key="2">
    <source>
        <dbReference type="EMBL" id="CAA9379373.1"/>
    </source>
</evidence>